<dbReference type="PANTHER" id="PTHR43542">
    <property type="entry name" value="METHYLTRANSFERASE"/>
    <property type="match status" value="1"/>
</dbReference>
<proteinExistence type="predicted"/>
<dbReference type="RefSeq" id="WP_191693064.1">
    <property type="nucleotide sequence ID" value="NZ_JACSQN010000002.1"/>
</dbReference>
<reference evidence="3 4" key="1">
    <citation type="submission" date="2020-08" db="EMBL/GenBank/DDBJ databases">
        <title>A Genomic Blueprint of the Chicken Gut Microbiome.</title>
        <authorList>
            <person name="Gilroy R."/>
            <person name="Ravi A."/>
            <person name="Getino M."/>
            <person name="Pursley I."/>
            <person name="Horton D.L."/>
            <person name="Alikhan N.-F."/>
            <person name="Baker D."/>
            <person name="Gharbi K."/>
            <person name="Hall N."/>
            <person name="Watson M."/>
            <person name="Adriaenssens E.M."/>
            <person name="Foster-Nyarko E."/>
            <person name="Jarju S."/>
            <person name="Secka A."/>
            <person name="Antonio M."/>
            <person name="Oren A."/>
            <person name="Chaudhuri R."/>
            <person name="La Ragione R.M."/>
            <person name="Hildebrand F."/>
            <person name="Pallen M.J."/>
        </authorList>
    </citation>
    <scope>NUCLEOTIDE SEQUENCE [LARGE SCALE GENOMIC DNA]</scope>
    <source>
        <strain evidence="3 4">Sa2YVA2</strain>
    </source>
</reference>
<dbReference type="InterPro" id="IPR029063">
    <property type="entry name" value="SAM-dependent_MTases_sf"/>
</dbReference>
<dbReference type="InterPro" id="IPR004398">
    <property type="entry name" value="RNA_MeTrfase_RsmD"/>
</dbReference>
<keyword evidence="1 3" id="KW-0489">Methyltransferase</keyword>
<keyword evidence="2 3" id="KW-0808">Transferase</keyword>
<dbReference type="Proteomes" id="UP000626786">
    <property type="component" value="Unassembled WGS sequence"/>
</dbReference>
<keyword evidence="4" id="KW-1185">Reference proteome</keyword>
<dbReference type="Gene3D" id="3.40.50.150">
    <property type="entry name" value="Vaccinia Virus protein VP39"/>
    <property type="match status" value="1"/>
</dbReference>
<name>A0ABR8U5V9_9BACL</name>
<comment type="caution">
    <text evidence="3">The sequence shown here is derived from an EMBL/GenBank/DDBJ whole genome shotgun (WGS) entry which is preliminary data.</text>
</comment>
<accession>A0ABR8U5V9</accession>
<dbReference type="EMBL" id="JACSQN010000002">
    <property type="protein sequence ID" value="MBD7983422.1"/>
    <property type="molecule type" value="Genomic_DNA"/>
</dbReference>
<evidence type="ECO:0000313" key="4">
    <source>
        <dbReference type="Proteomes" id="UP000626786"/>
    </source>
</evidence>
<dbReference type="NCBIfam" id="TIGR00095">
    <property type="entry name" value="16S rRNA (guanine(966)-N(2))-methyltransferase RsmD"/>
    <property type="match status" value="1"/>
</dbReference>
<dbReference type="CDD" id="cd02440">
    <property type="entry name" value="AdoMet_MTases"/>
    <property type="match status" value="1"/>
</dbReference>
<dbReference type="PIRSF" id="PIRSF004553">
    <property type="entry name" value="CHP00095"/>
    <property type="match status" value="1"/>
</dbReference>
<evidence type="ECO:0000313" key="3">
    <source>
        <dbReference type="EMBL" id="MBD7983422.1"/>
    </source>
</evidence>
<protein>
    <submittedName>
        <fullName evidence="3">16S rRNA (Guanine(966)-N(2))-methyltransferase RsmD</fullName>
        <ecNumber evidence="3">2.1.1.171</ecNumber>
    </submittedName>
</protein>
<sequence>MRVVAGSRKGTPLKSLAGNITRPTSDKVKESIFNMIGPYFEGGIAVELFGGSGSLSIESLSRGAEKAYIFEKNPRACSIIRENIEKCHLEEAVHIVKADARNAVKTLTAANVEIDLLFIDPPYAEEKYYELAEVLIQADLMTDQAIIVCEHDKHLVLPEQFGQFMKTKSPIYGNSAISIYTK</sequence>
<organism evidence="3 4">
    <name type="scientific">Sporosarcina quadrami</name>
    <dbReference type="NCBI Taxonomy" id="2762234"/>
    <lineage>
        <taxon>Bacteria</taxon>
        <taxon>Bacillati</taxon>
        <taxon>Bacillota</taxon>
        <taxon>Bacilli</taxon>
        <taxon>Bacillales</taxon>
        <taxon>Caryophanaceae</taxon>
        <taxon>Sporosarcina</taxon>
    </lineage>
</organism>
<dbReference type="Pfam" id="PF03602">
    <property type="entry name" value="Cons_hypoth95"/>
    <property type="match status" value="1"/>
</dbReference>
<dbReference type="PANTHER" id="PTHR43542:SF1">
    <property type="entry name" value="METHYLTRANSFERASE"/>
    <property type="match status" value="1"/>
</dbReference>
<evidence type="ECO:0000256" key="2">
    <source>
        <dbReference type="ARBA" id="ARBA00022679"/>
    </source>
</evidence>
<gene>
    <name evidence="3" type="primary">rsmD</name>
    <name evidence="3" type="ORF">H9649_02420</name>
</gene>
<dbReference type="SUPFAM" id="SSF53335">
    <property type="entry name" value="S-adenosyl-L-methionine-dependent methyltransferases"/>
    <property type="match status" value="1"/>
</dbReference>
<evidence type="ECO:0000256" key="1">
    <source>
        <dbReference type="ARBA" id="ARBA00022603"/>
    </source>
</evidence>
<dbReference type="EC" id="2.1.1.171" evidence="3"/>
<dbReference type="GO" id="GO:0052913">
    <property type="term" value="F:16S rRNA (guanine(966)-N(2))-methyltransferase activity"/>
    <property type="evidence" value="ECO:0007669"/>
    <property type="project" value="UniProtKB-EC"/>
</dbReference>